<sequence length="33" mass="3693">MVQFKFFYQRGDGFQASEQVHTSAFLAVPGVLS</sequence>
<name>A0A382JHE2_9ZZZZ</name>
<gene>
    <name evidence="1" type="ORF">METZ01_LOCUS262955</name>
</gene>
<feature type="non-terminal residue" evidence="1">
    <location>
        <position position="33"/>
    </location>
</feature>
<reference evidence="1" key="1">
    <citation type="submission" date="2018-05" db="EMBL/GenBank/DDBJ databases">
        <authorList>
            <person name="Lanie J.A."/>
            <person name="Ng W.-L."/>
            <person name="Kazmierczak K.M."/>
            <person name="Andrzejewski T.M."/>
            <person name="Davidsen T.M."/>
            <person name="Wayne K.J."/>
            <person name="Tettelin H."/>
            <person name="Glass J.I."/>
            <person name="Rusch D."/>
            <person name="Podicherti R."/>
            <person name="Tsui H.-C.T."/>
            <person name="Winkler M.E."/>
        </authorList>
    </citation>
    <scope>NUCLEOTIDE SEQUENCE</scope>
</reference>
<proteinExistence type="predicted"/>
<evidence type="ECO:0000313" key="1">
    <source>
        <dbReference type="EMBL" id="SVC10101.1"/>
    </source>
</evidence>
<accession>A0A382JHE2</accession>
<dbReference type="AlphaFoldDB" id="A0A382JHE2"/>
<protein>
    <submittedName>
        <fullName evidence="1">Uncharacterized protein</fullName>
    </submittedName>
</protein>
<organism evidence="1">
    <name type="scientific">marine metagenome</name>
    <dbReference type="NCBI Taxonomy" id="408172"/>
    <lineage>
        <taxon>unclassified sequences</taxon>
        <taxon>metagenomes</taxon>
        <taxon>ecological metagenomes</taxon>
    </lineage>
</organism>
<dbReference type="EMBL" id="UINC01073591">
    <property type="protein sequence ID" value="SVC10101.1"/>
    <property type="molecule type" value="Genomic_DNA"/>
</dbReference>